<evidence type="ECO:0000313" key="2">
    <source>
        <dbReference type="Proteomes" id="UP000192277"/>
    </source>
</evidence>
<dbReference type="Proteomes" id="UP000192277">
    <property type="component" value="Unassembled WGS sequence"/>
</dbReference>
<reference evidence="1 2" key="1">
    <citation type="submission" date="2016-04" db="EMBL/GenBank/DDBJ databases">
        <authorList>
            <person name="Chen L."/>
            <person name="Zhuang W."/>
            <person name="Wang G."/>
        </authorList>
    </citation>
    <scope>NUCLEOTIDE SEQUENCE [LARGE SCALE GENOMIC DNA]</scope>
    <source>
        <strain evidence="2">GR20</strain>
    </source>
</reference>
<sequence length="90" mass="9534">MFKNDGNYTLDATSTLSACAKATADDTLLLRQLADSASETGSAANTSGLFFQGCIHLFRQAHKEAPVLSGAIASRLAQRSILRAITAFNQ</sequence>
<dbReference type="EMBL" id="LWBO01000004">
    <property type="protein sequence ID" value="OQP52213.1"/>
    <property type="molecule type" value="Genomic_DNA"/>
</dbReference>
<organism evidence="1 2">
    <name type="scientific">Niastella koreensis</name>
    <dbReference type="NCBI Taxonomy" id="354356"/>
    <lineage>
        <taxon>Bacteria</taxon>
        <taxon>Pseudomonadati</taxon>
        <taxon>Bacteroidota</taxon>
        <taxon>Chitinophagia</taxon>
        <taxon>Chitinophagales</taxon>
        <taxon>Chitinophagaceae</taxon>
        <taxon>Niastella</taxon>
    </lineage>
</organism>
<keyword evidence="2" id="KW-1185">Reference proteome</keyword>
<proteinExistence type="predicted"/>
<evidence type="ECO:0000313" key="1">
    <source>
        <dbReference type="EMBL" id="OQP52213.1"/>
    </source>
</evidence>
<accession>A0ABX3P0T2</accession>
<protein>
    <submittedName>
        <fullName evidence="1">Uncharacterized protein</fullName>
    </submittedName>
</protein>
<comment type="caution">
    <text evidence="1">The sequence shown here is derived from an EMBL/GenBank/DDBJ whole genome shotgun (WGS) entry which is preliminary data.</text>
</comment>
<name>A0ABX3P0T2_9BACT</name>
<gene>
    <name evidence="1" type="ORF">A4D02_23755</name>
</gene>